<accession>A0A7C5DUK4</accession>
<dbReference type="EMBL" id="DRTH01000018">
    <property type="protein sequence ID" value="HHF08220.1"/>
    <property type="molecule type" value="Genomic_DNA"/>
</dbReference>
<organism evidence="1">
    <name type="scientific">Kosmotoga arenicorallina</name>
    <dbReference type="NCBI Taxonomy" id="688066"/>
    <lineage>
        <taxon>Bacteria</taxon>
        <taxon>Thermotogati</taxon>
        <taxon>Thermotogota</taxon>
        <taxon>Thermotogae</taxon>
        <taxon>Kosmotogales</taxon>
        <taxon>Kosmotogaceae</taxon>
        <taxon>Kosmotoga</taxon>
    </lineage>
</organism>
<protein>
    <submittedName>
        <fullName evidence="1">Uncharacterized protein</fullName>
    </submittedName>
</protein>
<dbReference type="AlphaFoldDB" id="A0A7C5DUK4"/>
<gene>
    <name evidence="1" type="ORF">ENL26_00405</name>
</gene>
<sequence length="79" mass="9141">MSAVDRIVEFFNPVKLYFLTSGPFGENTYVVIIPKQENVAERIRVLSEEINEDISIVVLTQEEFSDFENTLERMGEKII</sequence>
<dbReference type="Proteomes" id="UP000886129">
    <property type="component" value="Unassembled WGS sequence"/>
</dbReference>
<comment type="caution">
    <text evidence="1">The sequence shown here is derived from an EMBL/GenBank/DDBJ whole genome shotgun (WGS) entry which is preliminary data.</text>
</comment>
<proteinExistence type="predicted"/>
<evidence type="ECO:0000313" key="1">
    <source>
        <dbReference type="EMBL" id="HHF08220.1"/>
    </source>
</evidence>
<reference evidence="1" key="1">
    <citation type="journal article" date="2020" name="mSystems">
        <title>Genome- and Community-Level Interaction Insights into Carbon Utilization and Element Cycling Functions of Hydrothermarchaeota in Hydrothermal Sediment.</title>
        <authorList>
            <person name="Zhou Z."/>
            <person name="Liu Y."/>
            <person name="Xu W."/>
            <person name="Pan J."/>
            <person name="Luo Z.H."/>
            <person name="Li M."/>
        </authorList>
    </citation>
    <scope>NUCLEOTIDE SEQUENCE [LARGE SCALE GENOMIC DNA]</scope>
    <source>
        <strain evidence="1">HyVt-80</strain>
    </source>
</reference>
<name>A0A7C5DUK4_9BACT</name>